<reference evidence="1" key="1">
    <citation type="journal article" date="2021" name="New Phytol.">
        <title>Evolutionary innovations through gain and loss of genes in the ectomycorrhizal Boletales.</title>
        <authorList>
            <person name="Wu G."/>
            <person name="Miyauchi S."/>
            <person name="Morin E."/>
            <person name="Kuo A."/>
            <person name="Drula E."/>
            <person name="Varga T."/>
            <person name="Kohler A."/>
            <person name="Feng B."/>
            <person name="Cao Y."/>
            <person name="Lipzen A."/>
            <person name="Daum C."/>
            <person name="Hundley H."/>
            <person name="Pangilinan J."/>
            <person name="Johnson J."/>
            <person name="Barry K."/>
            <person name="LaButti K."/>
            <person name="Ng V."/>
            <person name="Ahrendt S."/>
            <person name="Min B."/>
            <person name="Choi I.G."/>
            <person name="Park H."/>
            <person name="Plett J.M."/>
            <person name="Magnuson J."/>
            <person name="Spatafora J.W."/>
            <person name="Nagy L.G."/>
            <person name="Henrissat B."/>
            <person name="Grigoriev I.V."/>
            <person name="Yang Z.L."/>
            <person name="Xu J."/>
            <person name="Martin F.M."/>
        </authorList>
    </citation>
    <scope>NUCLEOTIDE SEQUENCE</scope>
    <source>
        <strain evidence="1">ATCC 28755</strain>
    </source>
</reference>
<keyword evidence="2" id="KW-1185">Reference proteome</keyword>
<organism evidence="1 2">
    <name type="scientific">Hygrophoropsis aurantiaca</name>
    <dbReference type="NCBI Taxonomy" id="72124"/>
    <lineage>
        <taxon>Eukaryota</taxon>
        <taxon>Fungi</taxon>
        <taxon>Dikarya</taxon>
        <taxon>Basidiomycota</taxon>
        <taxon>Agaricomycotina</taxon>
        <taxon>Agaricomycetes</taxon>
        <taxon>Agaricomycetidae</taxon>
        <taxon>Boletales</taxon>
        <taxon>Coniophorineae</taxon>
        <taxon>Hygrophoropsidaceae</taxon>
        <taxon>Hygrophoropsis</taxon>
    </lineage>
</organism>
<comment type="caution">
    <text evidence="1">The sequence shown here is derived from an EMBL/GenBank/DDBJ whole genome shotgun (WGS) entry which is preliminary data.</text>
</comment>
<name>A0ACB8A675_9AGAM</name>
<gene>
    <name evidence="1" type="ORF">BJ138DRAFT_308681</name>
</gene>
<protein>
    <submittedName>
        <fullName evidence="1">Uncharacterized protein</fullName>
    </submittedName>
</protein>
<evidence type="ECO:0000313" key="2">
    <source>
        <dbReference type="Proteomes" id="UP000790377"/>
    </source>
</evidence>
<proteinExistence type="predicted"/>
<dbReference type="Proteomes" id="UP000790377">
    <property type="component" value="Unassembled WGS sequence"/>
</dbReference>
<sequence length="135" mass="15024">MPSPVTSQSSSGYTSPAASSSTSVNRTPASKVKPTNVFSNDGSFLERIQRNKKEEEEKKKQEDALTRKRQFDDRFKKRGKRPPPDSEPEPVTSSETPPAKRSKPDEPLTDYQKQVRGYAGRSLKDTGTGVRPLVK</sequence>
<dbReference type="EMBL" id="MU267795">
    <property type="protein sequence ID" value="KAH7908825.1"/>
    <property type="molecule type" value="Genomic_DNA"/>
</dbReference>
<accession>A0ACB8A675</accession>
<evidence type="ECO:0000313" key="1">
    <source>
        <dbReference type="EMBL" id="KAH7908825.1"/>
    </source>
</evidence>